<feature type="compositionally biased region" description="Low complexity" evidence="1">
    <location>
        <begin position="231"/>
        <end position="252"/>
    </location>
</feature>
<dbReference type="InterPro" id="IPR049927">
    <property type="entry name" value="DotY_N"/>
</dbReference>
<dbReference type="Pfam" id="PF23131">
    <property type="entry name" value="DotY"/>
    <property type="match status" value="1"/>
</dbReference>
<evidence type="ECO:0000313" key="2">
    <source>
        <dbReference type="EMBL" id="KTD17659.1"/>
    </source>
</evidence>
<dbReference type="Proteomes" id="UP000055035">
    <property type="component" value="Unassembled WGS sequence"/>
</dbReference>
<comment type="caution">
    <text evidence="2">The sequence shown here is derived from an EMBL/GenBank/DDBJ whole genome shotgun (WGS) entry which is preliminary data.</text>
</comment>
<dbReference type="InterPro" id="IPR056465">
    <property type="entry name" value="DotY"/>
</dbReference>
<feature type="region of interest" description="Disordered" evidence="1">
    <location>
        <begin position="217"/>
        <end position="260"/>
    </location>
</feature>
<dbReference type="STRING" id="456.Ljor_1965"/>
<accession>A0A0W0VC00</accession>
<dbReference type="CDD" id="cd22643">
    <property type="entry name" value="DotY_NTD"/>
    <property type="match status" value="1"/>
</dbReference>
<proteinExistence type="predicted"/>
<dbReference type="AlphaFoldDB" id="A0A0W0VC00"/>
<sequence>MATETRSVHKNIPLPSVEALTQCKEVATTVEAAFYFRDQFESKLVQAGKMDEGKKALSHINEFAETVSMQRELKSDPWTGNVGPLTDFHNLQRNLAEKAADSLSSKIEGNIIMDYAINDNAQFIRGYAADGKALDSESVQDMDKLFNAWLAENNKISKNSVIYEADNKGHILRDSSGQPVVANGPEVRGMVSNDQNGFTNFLQQFNKEGHEIAVTTRQQPFPEKKPEVTQAPTPTAAKEAPATAPATPEATASNYAGPAG</sequence>
<dbReference type="RefSeq" id="WP_058471392.1">
    <property type="nucleotide sequence ID" value="NZ_CAAAIC010000015.1"/>
</dbReference>
<gene>
    <name evidence="2" type="ORF">Ljor_1965</name>
</gene>
<organism evidence="2 3">
    <name type="scientific">Legionella jordanis</name>
    <dbReference type="NCBI Taxonomy" id="456"/>
    <lineage>
        <taxon>Bacteria</taxon>
        <taxon>Pseudomonadati</taxon>
        <taxon>Pseudomonadota</taxon>
        <taxon>Gammaproteobacteria</taxon>
        <taxon>Legionellales</taxon>
        <taxon>Legionellaceae</taxon>
        <taxon>Legionella</taxon>
    </lineage>
</organism>
<dbReference type="OrthoDB" id="5635174at2"/>
<protein>
    <submittedName>
        <fullName evidence="2">Substrate of the Dot/Icm secretion system</fullName>
    </submittedName>
</protein>
<reference evidence="2 3" key="1">
    <citation type="submission" date="2015-11" db="EMBL/GenBank/DDBJ databases">
        <title>Genomic analysis of 38 Legionella species identifies large and diverse effector repertoires.</title>
        <authorList>
            <person name="Burstein D."/>
            <person name="Amaro F."/>
            <person name="Zusman T."/>
            <person name="Lifshitz Z."/>
            <person name="Cohen O."/>
            <person name="Gilbert J.A."/>
            <person name="Pupko T."/>
            <person name="Shuman H.A."/>
            <person name="Segal G."/>
        </authorList>
    </citation>
    <scope>NUCLEOTIDE SEQUENCE [LARGE SCALE GENOMIC DNA]</scope>
    <source>
        <strain evidence="2 3">BL-540</strain>
    </source>
</reference>
<dbReference type="PATRIC" id="fig|456.5.peg.2090"/>
<evidence type="ECO:0000313" key="3">
    <source>
        <dbReference type="Proteomes" id="UP000055035"/>
    </source>
</evidence>
<name>A0A0W0VC00_9GAMM</name>
<dbReference type="EMBL" id="LNYJ01000011">
    <property type="protein sequence ID" value="KTD17659.1"/>
    <property type="molecule type" value="Genomic_DNA"/>
</dbReference>
<evidence type="ECO:0000256" key="1">
    <source>
        <dbReference type="SAM" id="MobiDB-lite"/>
    </source>
</evidence>
<keyword evidence="3" id="KW-1185">Reference proteome</keyword>